<keyword evidence="3" id="KW-1185">Reference proteome</keyword>
<dbReference type="Pfam" id="PF07898">
    <property type="entry name" value="DUF1676"/>
    <property type="match status" value="1"/>
</dbReference>
<organism evidence="2 3">
    <name type="scientific">Eumeta variegata</name>
    <name type="common">Bagworm moth</name>
    <name type="synonym">Eumeta japonica</name>
    <dbReference type="NCBI Taxonomy" id="151549"/>
    <lineage>
        <taxon>Eukaryota</taxon>
        <taxon>Metazoa</taxon>
        <taxon>Ecdysozoa</taxon>
        <taxon>Arthropoda</taxon>
        <taxon>Hexapoda</taxon>
        <taxon>Insecta</taxon>
        <taxon>Pterygota</taxon>
        <taxon>Neoptera</taxon>
        <taxon>Endopterygota</taxon>
        <taxon>Lepidoptera</taxon>
        <taxon>Glossata</taxon>
        <taxon>Ditrysia</taxon>
        <taxon>Tineoidea</taxon>
        <taxon>Psychidae</taxon>
        <taxon>Oiketicinae</taxon>
        <taxon>Eumeta</taxon>
    </lineage>
</organism>
<proteinExistence type="predicted"/>
<dbReference type="PANTHER" id="PTHR21879:SF1">
    <property type="entry name" value="FI01546P"/>
    <property type="match status" value="1"/>
</dbReference>
<feature type="signal peptide" evidence="1">
    <location>
        <begin position="1"/>
        <end position="16"/>
    </location>
</feature>
<reference evidence="2 3" key="1">
    <citation type="journal article" date="2019" name="Commun. Biol.">
        <title>The bagworm genome reveals a unique fibroin gene that provides high tensile strength.</title>
        <authorList>
            <person name="Kono N."/>
            <person name="Nakamura H."/>
            <person name="Ohtoshi R."/>
            <person name="Tomita M."/>
            <person name="Numata K."/>
            <person name="Arakawa K."/>
        </authorList>
    </citation>
    <scope>NUCLEOTIDE SEQUENCE [LARGE SCALE GENOMIC DNA]</scope>
</reference>
<evidence type="ECO:0000313" key="2">
    <source>
        <dbReference type="EMBL" id="GBP17589.1"/>
    </source>
</evidence>
<dbReference type="OrthoDB" id="8194491at2759"/>
<dbReference type="GO" id="GO:0016020">
    <property type="term" value="C:membrane"/>
    <property type="evidence" value="ECO:0007669"/>
    <property type="project" value="TreeGrafter"/>
</dbReference>
<dbReference type="InterPro" id="IPR012464">
    <property type="entry name" value="DUF1676"/>
</dbReference>
<comment type="caution">
    <text evidence="2">The sequence shown here is derived from an EMBL/GenBank/DDBJ whole genome shotgun (WGS) entry which is preliminary data.</text>
</comment>
<dbReference type="PANTHER" id="PTHR21879">
    <property type="entry name" value="FI03362P-RELATED-RELATED"/>
    <property type="match status" value="1"/>
</dbReference>
<feature type="chain" id="PRO_5020033957" evidence="1">
    <location>
        <begin position="17"/>
        <end position="362"/>
    </location>
</feature>
<keyword evidence="1" id="KW-0732">Signal</keyword>
<evidence type="ECO:0000256" key="1">
    <source>
        <dbReference type="SAM" id="SignalP"/>
    </source>
</evidence>
<evidence type="ECO:0000313" key="3">
    <source>
        <dbReference type="Proteomes" id="UP000299102"/>
    </source>
</evidence>
<dbReference type="STRING" id="151549.A0A4C1TUA9"/>
<accession>A0A4C1TUA9</accession>
<sequence>MTRYAIILVLVAYAHCMPAVQKETGVVGSILGAVKECIDGDLSLCLKEKALRYVDIIASAREMDLADGIKLVGTGSPRSARALELLPEEPKAREAQVENMLVDSTADLLENRVLQFRMPSSTVEGMKRRSRFSVNLESDALDSAHASLHERRTTIPSLKLNEATGCASGGTLSRWSRRGYRAGDDVVGGSSSASGERGRLKDPRLEIKILETKLTTSHAVRLHGERGKTRGPLSSPTCDRSGDFPYAKSIKNHPRPYAHALPCVARSTGSISMSTLSFFTNAYAPVVTQLRVGCARKKKKQTEAITQRVVEEEEKKRTPVMAKVDRGRSRLFQIKRNDALTLACSLSCCVDSAKLERVVKIV</sequence>
<dbReference type="AlphaFoldDB" id="A0A4C1TUA9"/>
<gene>
    <name evidence="2" type="ORF">EVAR_12299_1</name>
</gene>
<dbReference type="Proteomes" id="UP000299102">
    <property type="component" value="Unassembled WGS sequence"/>
</dbReference>
<dbReference type="EMBL" id="BGZK01000088">
    <property type="protein sequence ID" value="GBP17589.1"/>
    <property type="molecule type" value="Genomic_DNA"/>
</dbReference>
<name>A0A4C1TUA9_EUMVA</name>
<protein>
    <submittedName>
        <fullName evidence="2">Uncharacterized protein</fullName>
    </submittedName>
</protein>